<dbReference type="EMBL" id="CAMXCT020000259">
    <property type="protein sequence ID" value="CAL1129668.1"/>
    <property type="molecule type" value="Genomic_DNA"/>
</dbReference>
<dbReference type="InterPro" id="IPR001394">
    <property type="entry name" value="Peptidase_C19_UCH"/>
</dbReference>
<sequence length="468" mass="52211">MDRLVPTVYRDSLPPAFANPGHWCWFNAVLQALASIHDPRWWSVLKSANRPDAEASKGDTESFGQAPKDVLACLASVLLYLNGDLDDGLPQVSELAIAIQEECGISSISGEQQDAHEALVKLLEAVYVGLSKRKVAAFQRLKPWDPMRPYWLGSPNFLHFCEASEALQHFQDLFEGVLEERRLCRSCGLVRVESCPSKQAFRCLSLDLIQMNHPHFSSVNLVNLLGSSYGGKPTEEIDGLVCDRCSLEASLRRALLDSGASIFAARACHRFAALLEAHAAGARLPDMEGLEALRPVAAPPCVLKRRSHVRSFRIRVAPRIFTFHMRRLIFGPFGFIKVSNPVRYPEILNDLGLSAGYGLCSVMSHLGHATEGHFITHRVWQRGKPLVEGDGILPVLFEGKIHRWFALDASLRFLRGSRFGFPQLWHRDAPGLPRKWGLPACDRQNPAGGFHDPTNMGVNFRVKHKFEL</sequence>
<keyword evidence="5" id="KW-1185">Reference proteome</keyword>
<evidence type="ECO:0000313" key="3">
    <source>
        <dbReference type="EMBL" id="CAL1129668.1"/>
    </source>
</evidence>
<dbReference type="AlphaFoldDB" id="A0A9P1FHF1"/>
<dbReference type="EMBL" id="CAMXCT030000259">
    <property type="protein sequence ID" value="CAL4763605.1"/>
    <property type="molecule type" value="Genomic_DNA"/>
</dbReference>
<keyword evidence="4" id="KW-0378">Hydrolase</keyword>
<dbReference type="SUPFAM" id="SSF54001">
    <property type="entry name" value="Cysteine proteinases"/>
    <property type="match status" value="1"/>
</dbReference>
<dbReference type="Gene3D" id="3.90.70.10">
    <property type="entry name" value="Cysteine proteinases"/>
    <property type="match status" value="1"/>
</dbReference>
<dbReference type="InterPro" id="IPR028889">
    <property type="entry name" value="USP"/>
</dbReference>
<dbReference type="GO" id="GO:0005634">
    <property type="term" value="C:nucleus"/>
    <property type="evidence" value="ECO:0007669"/>
    <property type="project" value="TreeGrafter"/>
</dbReference>
<dbReference type="PANTHER" id="PTHR24006">
    <property type="entry name" value="UBIQUITIN CARBOXYL-TERMINAL HYDROLASE"/>
    <property type="match status" value="1"/>
</dbReference>
<evidence type="ECO:0000313" key="5">
    <source>
        <dbReference type="Proteomes" id="UP001152797"/>
    </source>
</evidence>
<dbReference type="GO" id="GO:0006508">
    <property type="term" value="P:proteolysis"/>
    <property type="evidence" value="ECO:0007669"/>
    <property type="project" value="UniProtKB-KW"/>
</dbReference>
<dbReference type="GO" id="GO:0005829">
    <property type="term" value="C:cytosol"/>
    <property type="evidence" value="ECO:0007669"/>
    <property type="project" value="TreeGrafter"/>
</dbReference>
<dbReference type="GO" id="GO:0016579">
    <property type="term" value="P:protein deubiquitination"/>
    <property type="evidence" value="ECO:0007669"/>
    <property type="project" value="InterPro"/>
</dbReference>
<dbReference type="Pfam" id="PF00443">
    <property type="entry name" value="UCH"/>
    <property type="match status" value="1"/>
</dbReference>
<dbReference type="InterPro" id="IPR018200">
    <property type="entry name" value="USP_CS"/>
</dbReference>
<gene>
    <name evidence="2" type="ORF">C1SCF055_LOCUS4525</name>
</gene>
<name>A0A9P1FHF1_9DINO</name>
<dbReference type="InterPro" id="IPR038765">
    <property type="entry name" value="Papain-like_cys_pep_sf"/>
</dbReference>
<dbReference type="PROSITE" id="PS00973">
    <property type="entry name" value="USP_2"/>
    <property type="match status" value="1"/>
</dbReference>
<feature type="domain" description="USP" evidence="1">
    <location>
        <begin position="15"/>
        <end position="417"/>
    </location>
</feature>
<evidence type="ECO:0000313" key="2">
    <source>
        <dbReference type="EMBL" id="CAI3976293.1"/>
    </source>
</evidence>
<reference evidence="3" key="2">
    <citation type="submission" date="2024-04" db="EMBL/GenBank/DDBJ databases">
        <authorList>
            <person name="Chen Y."/>
            <person name="Shah S."/>
            <person name="Dougan E. K."/>
            <person name="Thang M."/>
            <person name="Chan C."/>
        </authorList>
    </citation>
    <scope>NUCLEOTIDE SEQUENCE [LARGE SCALE GENOMIC DNA]</scope>
</reference>
<dbReference type="CDD" id="cd02257">
    <property type="entry name" value="Peptidase_C19"/>
    <property type="match status" value="1"/>
</dbReference>
<proteinExistence type="predicted"/>
<accession>A0A9P1FHF1</accession>
<dbReference type="EMBL" id="CAMXCT010000259">
    <property type="protein sequence ID" value="CAI3976293.1"/>
    <property type="molecule type" value="Genomic_DNA"/>
</dbReference>
<evidence type="ECO:0000259" key="1">
    <source>
        <dbReference type="PROSITE" id="PS50235"/>
    </source>
</evidence>
<dbReference type="Proteomes" id="UP001152797">
    <property type="component" value="Unassembled WGS sequence"/>
</dbReference>
<dbReference type="InterPro" id="IPR050164">
    <property type="entry name" value="Peptidase_C19"/>
</dbReference>
<keyword evidence="4" id="KW-0645">Protease</keyword>
<dbReference type="GO" id="GO:0004843">
    <property type="term" value="F:cysteine-type deubiquitinase activity"/>
    <property type="evidence" value="ECO:0007669"/>
    <property type="project" value="InterPro"/>
</dbReference>
<reference evidence="2" key="1">
    <citation type="submission" date="2022-10" db="EMBL/GenBank/DDBJ databases">
        <authorList>
            <person name="Chen Y."/>
            <person name="Dougan E. K."/>
            <person name="Chan C."/>
            <person name="Rhodes N."/>
            <person name="Thang M."/>
        </authorList>
    </citation>
    <scope>NUCLEOTIDE SEQUENCE</scope>
</reference>
<dbReference type="OrthoDB" id="2020758at2759"/>
<protein>
    <submittedName>
        <fullName evidence="4">Ubiquitin carboxyl-terminal hydrolase 16 (Deubiquitinating enzyme 16) (Ubiquitin thioesterase 16) (Ubiquitin-specific-processing protease 16)</fullName>
    </submittedName>
</protein>
<comment type="caution">
    <text evidence="2">The sequence shown here is derived from an EMBL/GenBank/DDBJ whole genome shotgun (WGS) entry which is preliminary data.</text>
</comment>
<organism evidence="2">
    <name type="scientific">Cladocopium goreaui</name>
    <dbReference type="NCBI Taxonomy" id="2562237"/>
    <lineage>
        <taxon>Eukaryota</taxon>
        <taxon>Sar</taxon>
        <taxon>Alveolata</taxon>
        <taxon>Dinophyceae</taxon>
        <taxon>Suessiales</taxon>
        <taxon>Symbiodiniaceae</taxon>
        <taxon>Cladocopium</taxon>
    </lineage>
</organism>
<evidence type="ECO:0000313" key="4">
    <source>
        <dbReference type="EMBL" id="CAL4763605.1"/>
    </source>
</evidence>
<dbReference type="PROSITE" id="PS50235">
    <property type="entry name" value="USP_3"/>
    <property type="match status" value="1"/>
</dbReference>